<keyword evidence="1" id="KW-0472">Membrane</keyword>
<dbReference type="AlphaFoldDB" id="A0A2W5QK70"/>
<keyword evidence="1" id="KW-1133">Transmembrane helix</keyword>
<gene>
    <name evidence="2" type="ORF">DI555_20130</name>
</gene>
<dbReference type="Pfam" id="PF07784">
    <property type="entry name" value="DUF1622"/>
    <property type="match status" value="1"/>
</dbReference>
<sequence length="125" mass="13595">MEDALHTFAEYIALGVNLLGMLAIAIGSIQGAIGLTRLLLFNGNEDELGPVWLSLGRWLVAGLSFQLAADIVETTIAPSWDDIGKLAAIALLRTMLNYFLDRDMEGVRERAERRAEARHSGAARG</sequence>
<name>A0A2W5QK70_9SPHN</name>
<comment type="caution">
    <text evidence="2">The sequence shown here is derived from an EMBL/GenBank/DDBJ whole genome shotgun (WGS) entry which is preliminary data.</text>
</comment>
<dbReference type="EMBL" id="QFPX01000023">
    <property type="protein sequence ID" value="PZQ51870.1"/>
    <property type="molecule type" value="Genomic_DNA"/>
</dbReference>
<accession>A0A2W5QK70</accession>
<dbReference type="Proteomes" id="UP000249082">
    <property type="component" value="Unassembled WGS sequence"/>
</dbReference>
<evidence type="ECO:0000313" key="2">
    <source>
        <dbReference type="EMBL" id="PZQ51870.1"/>
    </source>
</evidence>
<organism evidence="2 3">
    <name type="scientific">Novosphingobium pentaromativorans</name>
    <dbReference type="NCBI Taxonomy" id="205844"/>
    <lineage>
        <taxon>Bacteria</taxon>
        <taxon>Pseudomonadati</taxon>
        <taxon>Pseudomonadota</taxon>
        <taxon>Alphaproteobacteria</taxon>
        <taxon>Sphingomonadales</taxon>
        <taxon>Sphingomonadaceae</taxon>
        <taxon>Novosphingobium</taxon>
    </lineage>
</organism>
<evidence type="ECO:0000256" key="1">
    <source>
        <dbReference type="SAM" id="Phobius"/>
    </source>
</evidence>
<dbReference type="PANTHER" id="PTHR38468:SF1">
    <property type="entry name" value="SLL0939 PROTEIN"/>
    <property type="match status" value="1"/>
</dbReference>
<feature type="transmembrane region" description="Helical" evidence="1">
    <location>
        <begin position="12"/>
        <end position="40"/>
    </location>
</feature>
<dbReference type="PANTHER" id="PTHR38468">
    <property type="entry name" value="SLL0939 PROTEIN"/>
    <property type="match status" value="1"/>
</dbReference>
<protein>
    <submittedName>
        <fullName evidence="2">DUF1622 domain-containing protein</fullName>
    </submittedName>
</protein>
<evidence type="ECO:0000313" key="3">
    <source>
        <dbReference type="Proteomes" id="UP000249082"/>
    </source>
</evidence>
<reference evidence="2 3" key="1">
    <citation type="submission" date="2017-08" db="EMBL/GenBank/DDBJ databases">
        <title>Infants hospitalized years apart are colonized by the same room-sourced microbial strains.</title>
        <authorList>
            <person name="Brooks B."/>
            <person name="Olm M.R."/>
            <person name="Firek B.A."/>
            <person name="Baker R."/>
            <person name="Thomas B.C."/>
            <person name="Morowitz M.J."/>
            <person name="Banfield J.F."/>
        </authorList>
    </citation>
    <scope>NUCLEOTIDE SEQUENCE [LARGE SCALE GENOMIC DNA]</scope>
    <source>
        <strain evidence="2">S2_005_002_R2_33</strain>
    </source>
</reference>
<dbReference type="InterPro" id="IPR012427">
    <property type="entry name" value="DUF1622"/>
</dbReference>
<keyword evidence="1" id="KW-0812">Transmembrane</keyword>
<proteinExistence type="predicted"/>